<dbReference type="EMBL" id="JAUEPN010000006">
    <property type="protein sequence ID" value="KAK3292964.1"/>
    <property type="molecule type" value="Genomic_DNA"/>
</dbReference>
<comment type="caution">
    <text evidence="2">The sequence shown here is derived from an EMBL/GenBank/DDBJ whole genome shotgun (WGS) entry which is preliminary data.</text>
</comment>
<evidence type="ECO:0000313" key="3">
    <source>
        <dbReference type="Proteomes" id="UP001278766"/>
    </source>
</evidence>
<keyword evidence="3" id="KW-1185">Reference proteome</keyword>
<reference evidence="2" key="2">
    <citation type="submission" date="2023-06" db="EMBL/GenBank/DDBJ databases">
        <authorList>
            <consortium name="Lawrence Berkeley National Laboratory"/>
            <person name="Haridas S."/>
            <person name="Hensen N."/>
            <person name="Bonometti L."/>
            <person name="Westerberg I."/>
            <person name="Brannstrom I.O."/>
            <person name="Guillou S."/>
            <person name="Cros-Aarteil S."/>
            <person name="Calhoun S."/>
            <person name="Kuo A."/>
            <person name="Mondo S."/>
            <person name="Pangilinan J."/>
            <person name="Riley R."/>
            <person name="Labutti K."/>
            <person name="Andreopoulos B."/>
            <person name="Lipzen A."/>
            <person name="Chen C."/>
            <person name="Yanf M."/>
            <person name="Daum C."/>
            <person name="Ng V."/>
            <person name="Clum A."/>
            <person name="Steindorff A."/>
            <person name="Ohm R."/>
            <person name="Martin F."/>
            <person name="Silar P."/>
            <person name="Natvig D."/>
            <person name="Lalanne C."/>
            <person name="Gautier V."/>
            <person name="Ament-Velasquez S.L."/>
            <person name="Kruys A."/>
            <person name="Hutchinson M.I."/>
            <person name="Powell A.J."/>
            <person name="Barry K."/>
            <person name="Miller A.N."/>
            <person name="Grigoriev I.V."/>
            <person name="Debuchy R."/>
            <person name="Gladieux P."/>
            <person name="Thoren M.H."/>
            <person name="Johannesson H."/>
        </authorList>
    </citation>
    <scope>NUCLEOTIDE SEQUENCE</scope>
    <source>
        <strain evidence="2">CBS 168.71</strain>
    </source>
</reference>
<gene>
    <name evidence="2" type="ORF">B0H64DRAFT_375946</name>
</gene>
<evidence type="ECO:0000313" key="2">
    <source>
        <dbReference type="EMBL" id="KAK3292964.1"/>
    </source>
</evidence>
<evidence type="ECO:0008006" key="4">
    <source>
        <dbReference type="Google" id="ProtNLM"/>
    </source>
</evidence>
<keyword evidence="1" id="KW-0732">Signal</keyword>
<protein>
    <recommendedName>
        <fullName evidence="4">Secreted protein</fullName>
    </recommendedName>
</protein>
<dbReference type="GeneID" id="87839393"/>
<feature type="signal peptide" evidence="1">
    <location>
        <begin position="1"/>
        <end position="19"/>
    </location>
</feature>
<evidence type="ECO:0000256" key="1">
    <source>
        <dbReference type="SAM" id="SignalP"/>
    </source>
</evidence>
<accession>A0AAE0HAV5</accession>
<dbReference type="Proteomes" id="UP001278766">
    <property type="component" value="Unassembled WGS sequence"/>
</dbReference>
<proteinExistence type="predicted"/>
<sequence>MKISCLALAAASLISVSEGYRLSFYNGKNCRSAPLGVQYPVVDPPNYVCRGIPGNAQSVVITAQDPQDAQSKVIFRQPEGCGGGITLSATGGCVNINNARSYQIHYR</sequence>
<organism evidence="2 3">
    <name type="scientific">Chaetomium fimeti</name>
    <dbReference type="NCBI Taxonomy" id="1854472"/>
    <lineage>
        <taxon>Eukaryota</taxon>
        <taxon>Fungi</taxon>
        <taxon>Dikarya</taxon>
        <taxon>Ascomycota</taxon>
        <taxon>Pezizomycotina</taxon>
        <taxon>Sordariomycetes</taxon>
        <taxon>Sordariomycetidae</taxon>
        <taxon>Sordariales</taxon>
        <taxon>Chaetomiaceae</taxon>
        <taxon>Chaetomium</taxon>
    </lineage>
</organism>
<reference evidence="2" key="1">
    <citation type="journal article" date="2023" name="Mol. Phylogenet. Evol.">
        <title>Genome-scale phylogeny and comparative genomics of the fungal order Sordariales.</title>
        <authorList>
            <person name="Hensen N."/>
            <person name="Bonometti L."/>
            <person name="Westerberg I."/>
            <person name="Brannstrom I.O."/>
            <person name="Guillou S."/>
            <person name="Cros-Aarteil S."/>
            <person name="Calhoun S."/>
            <person name="Haridas S."/>
            <person name="Kuo A."/>
            <person name="Mondo S."/>
            <person name="Pangilinan J."/>
            <person name="Riley R."/>
            <person name="LaButti K."/>
            <person name="Andreopoulos B."/>
            <person name="Lipzen A."/>
            <person name="Chen C."/>
            <person name="Yan M."/>
            <person name="Daum C."/>
            <person name="Ng V."/>
            <person name="Clum A."/>
            <person name="Steindorff A."/>
            <person name="Ohm R.A."/>
            <person name="Martin F."/>
            <person name="Silar P."/>
            <person name="Natvig D.O."/>
            <person name="Lalanne C."/>
            <person name="Gautier V."/>
            <person name="Ament-Velasquez S.L."/>
            <person name="Kruys A."/>
            <person name="Hutchinson M.I."/>
            <person name="Powell A.J."/>
            <person name="Barry K."/>
            <person name="Miller A.N."/>
            <person name="Grigoriev I.V."/>
            <person name="Debuchy R."/>
            <person name="Gladieux P."/>
            <person name="Hiltunen Thoren M."/>
            <person name="Johannesson H."/>
        </authorList>
    </citation>
    <scope>NUCLEOTIDE SEQUENCE</scope>
    <source>
        <strain evidence="2">CBS 168.71</strain>
    </source>
</reference>
<dbReference type="RefSeq" id="XP_062656478.1">
    <property type="nucleotide sequence ID" value="XM_062802445.1"/>
</dbReference>
<feature type="chain" id="PRO_5041918003" description="Secreted protein" evidence="1">
    <location>
        <begin position="20"/>
        <end position="107"/>
    </location>
</feature>
<dbReference type="AlphaFoldDB" id="A0AAE0HAV5"/>
<name>A0AAE0HAV5_9PEZI</name>